<keyword evidence="6" id="KW-1185">Reference proteome</keyword>
<protein>
    <submittedName>
        <fullName evidence="5">Aldehyde dehydrogenase</fullName>
    </submittedName>
</protein>
<keyword evidence="2" id="KW-0521">NADP</keyword>
<dbReference type="InterPro" id="IPR016163">
    <property type="entry name" value="Ald_DH_C"/>
</dbReference>
<evidence type="ECO:0000313" key="5">
    <source>
        <dbReference type="EMBL" id="KAF2644414.1"/>
    </source>
</evidence>
<dbReference type="InterPro" id="IPR016162">
    <property type="entry name" value="Ald_DH_N"/>
</dbReference>
<dbReference type="GO" id="GO:0004777">
    <property type="term" value="F:succinate-semialdehyde dehydrogenase (NAD+) activity"/>
    <property type="evidence" value="ECO:0007669"/>
    <property type="project" value="TreeGrafter"/>
</dbReference>
<accession>A0A6A6SDZ7</accession>
<dbReference type="SUPFAM" id="SSF53720">
    <property type="entry name" value="ALDH-like"/>
    <property type="match status" value="1"/>
</dbReference>
<dbReference type="Gene3D" id="3.40.309.10">
    <property type="entry name" value="Aldehyde Dehydrogenase, Chain A, domain 2"/>
    <property type="match status" value="1"/>
</dbReference>
<dbReference type="InterPro" id="IPR016161">
    <property type="entry name" value="Ald_DH/histidinol_DH"/>
</dbReference>
<dbReference type="Pfam" id="PF00171">
    <property type="entry name" value="Aldedh"/>
    <property type="match status" value="1"/>
</dbReference>
<dbReference type="OrthoDB" id="310895at2759"/>
<evidence type="ECO:0000259" key="4">
    <source>
        <dbReference type="Pfam" id="PF00171"/>
    </source>
</evidence>
<evidence type="ECO:0000313" key="6">
    <source>
        <dbReference type="Proteomes" id="UP000799753"/>
    </source>
</evidence>
<dbReference type="InterPro" id="IPR050740">
    <property type="entry name" value="Aldehyde_DH_Superfamily"/>
</dbReference>
<dbReference type="EMBL" id="MU006778">
    <property type="protein sequence ID" value="KAF2644414.1"/>
    <property type="molecule type" value="Genomic_DNA"/>
</dbReference>
<dbReference type="PANTHER" id="PTHR43353:SF6">
    <property type="entry name" value="CYTOPLASMIC ALDEHYDE DEHYDROGENASE (EUROFUNG)"/>
    <property type="match status" value="1"/>
</dbReference>
<evidence type="ECO:0000256" key="3">
    <source>
        <dbReference type="ARBA" id="ARBA00023002"/>
    </source>
</evidence>
<evidence type="ECO:0000256" key="2">
    <source>
        <dbReference type="ARBA" id="ARBA00022857"/>
    </source>
</evidence>
<dbReference type="InterPro" id="IPR015590">
    <property type="entry name" value="Aldehyde_DH_dom"/>
</dbReference>
<comment type="similarity">
    <text evidence="1">Belongs to the aldehyde dehydrogenase family.</text>
</comment>
<dbReference type="FunFam" id="3.40.605.10:FF:000012">
    <property type="entry name" value="NAD-dependent succinate-semialdehyde dehydrogenase"/>
    <property type="match status" value="1"/>
</dbReference>
<dbReference type="Gene3D" id="3.40.605.10">
    <property type="entry name" value="Aldehyde Dehydrogenase, Chain A, domain 1"/>
    <property type="match status" value="1"/>
</dbReference>
<sequence>MAYTVPLLINNEEVTTPTTFAIVSPASHNEIWLSSSASLENVSAAIAAAQSAFPAWAKTKAAARRDIFLRASDIVKARAGELSAYMQEETGSAAAFSSGFNVPLAAEMFKDVAGRCSTVTGVIPECSQEGTSALVVKEPYGVILGIAPWNAPYILGLRAILYALAAGNTCILKGSELSPRCFWAIGSVLKEAGLPAGVLNVLYHRPQDAAQVTTALIEHPAIKKVNFTGSTAVGRIIAQTAGKNLKPVLMELGGKASAIVLEDADLDKAATQCALGAFLHSGQICMSTERILVHSHIKPQFIEAFKGAVEKIFGGDKPAPVLIQAAGVEKNKTLISEAVKGGAKVLYGDPSVDEQHPETKEASGTRMRPIIVDGVKKGMDLFYAESFGPSVSLIEVADDDEAVAIANDTEYGLTGAVFTRDLGRGLRIAKQIESGAVHINAMTVHDETNLPHGGAKLSGWGRFNGNWGIEEFLRLKTITYQE</sequence>
<organism evidence="5 6">
    <name type="scientific">Massarina eburnea CBS 473.64</name>
    <dbReference type="NCBI Taxonomy" id="1395130"/>
    <lineage>
        <taxon>Eukaryota</taxon>
        <taxon>Fungi</taxon>
        <taxon>Dikarya</taxon>
        <taxon>Ascomycota</taxon>
        <taxon>Pezizomycotina</taxon>
        <taxon>Dothideomycetes</taxon>
        <taxon>Pleosporomycetidae</taxon>
        <taxon>Pleosporales</taxon>
        <taxon>Massarineae</taxon>
        <taxon>Massarinaceae</taxon>
        <taxon>Massarina</taxon>
    </lineage>
</organism>
<keyword evidence="3" id="KW-0560">Oxidoreductase</keyword>
<gene>
    <name evidence="5" type="ORF">P280DRAFT_170968</name>
</gene>
<name>A0A6A6SDZ7_9PLEO</name>
<dbReference type="AlphaFoldDB" id="A0A6A6SDZ7"/>
<dbReference type="Proteomes" id="UP000799753">
    <property type="component" value="Unassembled WGS sequence"/>
</dbReference>
<dbReference type="CDD" id="cd07105">
    <property type="entry name" value="ALDH_SaliADH"/>
    <property type="match status" value="1"/>
</dbReference>
<reference evidence="5" key="1">
    <citation type="journal article" date="2020" name="Stud. Mycol.">
        <title>101 Dothideomycetes genomes: a test case for predicting lifestyles and emergence of pathogens.</title>
        <authorList>
            <person name="Haridas S."/>
            <person name="Albert R."/>
            <person name="Binder M."/>
            <person name="Bloem J."/>
            <person name="Labutti K."/>
            <person name="Salamov A."/>
            <person name="Andreopoulos B."/>
            <person name="Baker S."/>
            <person name="Barry K."/>
            <person name="Bills G."/>
            <person name="Bluhm B."/>
            <person name="Cannon C."/>
            <person name="Castanera R."/>
            <person name="Culley D."/>
            <person name="Daum C."/>
            <person name="Ezra D."/>
            <person name="Gonzalez J."/>
            <person name="Henrissat B."/>
            <person name="Kuo A."/>
            <person name="Liang C."/>
            <person name="Lipzen A."/>
            <person name="Lutzoni F."/>
            <person name="Magnuson J."/>
            <person name="Mondo S."/>
            <person name="Nolan M."/>
            <person name="Ohm R."/>
            <person name="Pangilinan J."/>
            <person name="Park H.-J."/>
            <person name="Ramirez L."/>
            <person name="Alfaro M."/>
            <person name="Sun H."/>
            <person name="Tritt A."/>
            <person name="Yoshinaga Y."/>
            <person name="Zwiers L.-H."/>
            <person name="Turgeon B."/>
            <person name="Goodwin S."/>
            <person name="Spatafora J."/>
            <person name="Crous P."/>
            <person name="Grigoriev I."/>
        </authorList>
    </citation>
    <scope>NUCLEOTIDE SEQUENCE</scope>
    <source>
        <strain evidence="5">CBS 473.64</strain>
    </source>
</reference>
<feature type="domain" description="Aldehyde dehydrogenase" evidence="4">
    <location>
        <begin position="18"/>
        <end position="478"/>
    </location>
</feature>
<proteinExistence type="inferred from homology"/>
<dbReference type="PANTHER" id="PTHR43353">
    <property type="entry name" value="SUCCINATE-SEMIALDEHYDE DEHYDROGENASE, MITOCHONDRIAL"/>
    <property type="match status" value="1"/>
</dbReference>
<dbReference type="GO" id="GO:0009450">
    <property type="term" value="P:gamma-aminobutyric acid catabolic process"/>
    <property type="evidence" value="ECO:0007669"/>
    <property type="project" value="TreeGrafter"/>
</dbReference>
<evidence type="ECO:0000256" key="1">
    <source>
        <dbReference type="ARBA" id="ARBA00009986"/>
    </source>
</evidence>